<keyword evidence="3 7" id="KW-0067">ATP-binding</keyword>
<sequence>MENLMHASRLSLQRGDDLLFNNLNLYIRSAEITVILGPNGAGKSSLLLALAGLIPADGDLQLQATAMSEYSRMEIATKVAWQGELPPTEFGLTVKQRLNLASDGEENLIPATKAMEIEALLNRPLAELSSGERQRVELAALMLRPAPIWLLDEPTAHLDIKHQVQCLNMMKKQANAGRAIVTVLHDLQQAMAVADQVVLIDGQGHAEAGPAGQMLDVDRLASLFDTPLIRQGKLLMPEYGDGI</sequence>
<evidence type="ECO:0000256" key="5">
    <source>
        <dbReference type="ARBA" id="ARBA00037066"/>
    </source>
</evidence>
<gene>
    <name evidence="7" type="ORF">MMIC_P0568</name>
</gene>
<evidence type="ECO:0000256" key="2">
    <source>
        <dbReference type="ARBA" id="ARBA00022741"/>
    </source>
</evidence>
<evidence type="ECO:0000256" key="1">
    <source>
        <dbReference type="ARBA" id="ARBA00022448"/>
    </source>
</evidence>
<dbReference type="InterPro" id="IPR027417">
    <property type="entry name" value="P-loop_NTPase"/>
</dbReference>
<dbReference type="InterPro" id="IPR017871">
    <property type="entry name" value="ABC_transporter-like_CS"/>
</dbReference>
<reference evidence="7 8" key="1">
    <citation type="journal article" date="2017" name="Arch. Microbiol.">
        <title>Mariprofundus micogutta sp. nov., a novel iron-oxidizing zetaproteobacterium isolated from a deep-sea hydrothermal field at the Bayonnaise knoll of the Izu-Ogasawara arc, and a description of Mariprofundales ord. nov. and Zetaproteobacteria classis nov.</title>
        <authorList>
            <person name="Makita H."/>
            <person name="Tanaka E."/>
            <person name="Mitsunobu S."/>
            <person name="Miyazaki M."/>
            <person name="Nunoura T."/>
            <person name="Uematsu K."/>
            <person name="Takaki Y."/>
            <person name="Nishi S."/>
            <person name="Shimamura S."/>
            <person name="Takai K."/>
        </authorList>
    </citation>
    <scope>NUCLEOTIDE SEQUENCE [LARGE SCALE GENOMIC DNA]</scope>
    <source>
        <strain evidence="7 8">ET2</strain>
    </source>
</reference>
<dbReference type="RefSeq" id="WP_072658838.1">
    <property type="nucleotide sequence ID" value="NZ_BDFD01000003.1"/>
</dbReference>
<keyword evidence="1" id="KW-0813">Transport</keyword>
<dbReference type="AlphaFoldDB" id="A0A1L8CL96"/>
<dbReference type="EMBL" id="BDFD01000003">
    <property type="protein sequence ID" value="GAV19619.1"/>
    <property type="molecule type" value="Genomic_DNA"/>
</dbReference>
<comment type="caution">
    <text evidence="7">The sequence shown here is derived from an EMBL/GenBank/DDBJ whole genome shotgun (WGS) entry which is preliminary data.</text>
</comment>
<feature type="domain" description="ABC transporter" evidence="6">
    <location>
        <begin position="5"/>
        <end position="227"/>
    </location>
</feature>
<dbReference type="Gene3D" id="3.40.50.300">
    <property type="entry name" value="P-loop containing nucleotide triphosphate hydrolases"/>
    <property type="match status" value="1"/>
</dbReference>
<dbReference type="Pfam" id="PF00005">
    <property type="entry name" value="ABC_tran"/>
    <property type="match status" value="1"/>
</dbReference>
<evidence type="ECO:0000256" key="4">
    <source>
        <dbReference type="ARBA" id="ARBA00022967"/>
    </source>
</evidence>
<dbReference type="PROSITE" id="PS50893">
    <property type="entry name" value="ABC_TRANSPORTER_2"/>
    <property type="match status" value="1"/>
</dbReference>
<evidence type="ECO:0000256" key="3">
    <source>
        <dbReference type="ARBA" id="ARBA00022840"/>
    </source>
</evidence>
<keyword evidence="2" id="KW-0547">Nucleotide-binding</keyword>
<comment type="function">
    <text evidence="5">Part of the ABC transporter complex HmuTUV involved in hemin import. Responsible for energy coupling to the transport system.</text>
</comment>
<name>A0A1L8CL96_9PROT</name>
<keyword evidence="8" id="KW-1185">Reference proteome</keyword>
<dbReference type="STRING" id="1921010.MMIC_P0568"/>
<organism evidence="7 8">
    <name type="scientific">Mariprofundus micogutta</name>
    <dbReference type="NCBI Taxonomy" id="1921010"/>
    <lineage>
        <taxon>Bacteria</taxon>
        <taxon>Pseudomonadati</taxon>
        <taxon>Pseudomonadota</taxon>
        <taxon>Candidatius Mariprofundia</taxon>
        <taxon>Mariprofundales</taxon>
        <taxon>Mariprofundaceae</taxon>
        <taxon>Mariprofundus</taxon>
    </lineage>
</organism>
<keyword evidence="7" id="KW-0378">Hydrolase</keyword>
<evidence type="ECO:0000313" key="7">
    <source>
        <dbReference type="EMBL" id="GAV19619.1"/>
    </source>
</evidence>
<dbReference type="PANTHER" id="PTHR42794:SF1">
    <property type="entry name" value="HEMIN IMPORT ATP-BINDING PROTEIN HMUV"/>
    <property type="match status" value="1"/>
</dbReference>
<dbReference type="PROSITE" id="PS00211">
    <property type="entry name" value="ABC_TRANSPORTER_1"/>
    <property type="match status" value="1"/>
</dbReference>
<dbReference type="OrthoDB" id="5296765at2"/>
<evidence type="ECO:0000313" key="8">
    <source>
        <dbReference type="Proteomes" id="UP000231632"/>
    </source>
</evidence>
<proteinExistence type="predicted"/>
<keyword evidence="4" id="KW-1278">Translocase</keyword>
<dbReference type="InterPro" id="IPR003439">
    <property type="entry name" value="ABC_transporter-like_ATP-bd"/>
</dbReference>
<dbReference type="PANTHER" id="PTHR42794">
    <property type="entry name" value="HEMIN IMPORT ATP-BINDING PROTEIN HMUV"/>
    <property type="match status" value="1"/>
</dbReference>
<dbReference type="GO" id="GO:0016887">
    <property type="term" value="F:ATP hydrolysis activity"/>
    <property type="evidence" value="ECO:0007669"/>
    <property type="project" value="InterPro"/>
</dbReference>
<accession>A0A1L8CL96</accession>
<dbReference type="EC" id="3.6.3.34" evidence="7"/>
<dbReference type="SUPFAM" id="SSF52540">
    <property type="entry name" value="P-loop containing nucleoside triphosphate hydrolases"/>
    <property type="match status" value="1"/>
</dbReference>
<protein>
    <submittedName>
        <fullName evidence="7">Iron complex transport system ATP-binding protein</fullName>
        <ecNumber evidence="7">3.6.3.34</ecNumber>
    </submittedName>
</protein>
<dbReference type="GO" id="GO:0005524">
    <property type="term" value="F:ATP binding"/>
    <property type="evidence" value="ECO:0007669"/>
    <property type="project" value="UniProtKB-KW"/>
</dbReference>
<dbReference type="Proteomes" id="UP000231632">
    <property type="component" value="Unassembled WGS sequence"/>
</dbReference>
<dbReference type="SMART" id="SM00382">
    <property type="entry name" value="AAA"/>
    <property type="match status" value="1"/>
</dbReference>
<dbReference type="InterPro" id="IPR003593">
    <property type="entry name" value="AAA+_ATPase"/>
</dbReference>
<evidence type="ECO:0000259" key="6">
    <source>
        <dbReference type="PROSITE" id="PS50893"/>
    </source>
</evidence>